<comment type="similarity">
    <text evidence="1">Belongs to the LysR transcriptional regulatory family.</text>
</comment>
<dbReference type="Pfam" id="PF00126">
    <property type="entry name" value="HTH_1"/>
    <property type="match status" value="1"/>
</dbReference>
<evidence type="ECO:0000256" key="5">
    <source>
        <dbReference type="SAM" id="MobiDB-lite"/>
    </source>
</evidence>
<evidence type="ECO:0000256" key="2">
    <source>
        <dbReference type="ARBA" id="ARBA00023015"/>
    </source>
</evidence>
<dbReference type="CDD" id="cd05466">
    <property type="entry name" value="PBP2_LTTR_substrate"/>
    <property type="match status" value="1"/>
</dbReference>
<dbReference type="Gene3D" id="3.40.190.10">
    <property type="entry name" value="Periplasmic binding protein-like II"/>
    <property type="match status" value="2"/>
</dbReference>
<sequence length="427" mass="44542">METASLASLDLNLLRTFLAVYRSGSFTGAARLLGLSQPTVTTQMRALERQTGRELFERLPRGVTPTPVADELAARIAAPLDELAAVAGPTPRAGTRAEPVHLAGPAELLCTRALPALAPLIAEGVRLRVATGLTDPLLDELRAGRHDLVIATTRPRGRTVHAVPLTDEEFVLVAAPIWAERLLGRGPARENEGEGAAGRKTEGRGVVERDTDTDGVVVPETEDEIHGQGPAGQGAEGPGSAKPGGEGPGSAGRQGSAGRGAEGQGPAGRGGEGQGSAGRGAEYQGPTGQATEAPGPAVRHAGRRSFVAPDSFDPAVLHEVPLITYAEDLPIARRYWRHVFGRRLSRTAAVTVPDLRGVLAAVAAGAGFSVLPRYLCQDLLASGALVALLEPEDPPINTGFLVQRPGASDNPDVARVRALLLRAARRW</sequence>
<evidence type="ECO:0000313" key="7">
    <source>
        <dbReference type="EMBL" id="MFI2159791.1"/>
    </source>
</evidence>
<keyword evidence="2" id="KW-0805">Transcription regulation</keyword>
<dbReference type="PANTHER" id="PTHR30126">
    <property type="entry name" value="HTH-TYPE TRANSCRIPTIONAL REGULATOR"/>
    <property type="match status" value="1"/>
</dbReference>
<feature type="compositionally biased region" description="Basic and acidic residues" evidence="5">
    <location>
        <begin position="187"/>
        <end position="212"/>
    </location>
</feature>
<dbReference type="PRINTS" id="PR00039">
    <property type="entry name" value="HTHLYSR"/>
</dbReference>
<feature type="compositionally biased region" description="Gly residues" evidence="5">
    <location>
        <begin position="229"/>
        <end position="278"/>
    </location>
</feature>
<feature type="region of interest" description="Disordered" evidence="5">
    <location>
        <begin position="187"/>
        <end position="299"/>
    </location>
</feature>
<comment type="caution">
    <text evidence="7">The sequence shown here is derived from an EMBL/GenBank/DDBJ whole genome shotgun (WGS) entry which is preliminary data.</text>
</comment>
<gene>
    <name evidence="7" type="ORF">ACH49L_29555</name>
</gene>
<dbReference type="RefSeq" id="WP_244218168.1">
    <property type="nucleotide sequence ID" value="NZ_JBIRUT010000018.1"/>
</dbReference>
<feature type="domain" description="HTH lysR-type" evidence="6">
    <location>
        <begin position="9"/>
        <end position="66"/>
    </location>
</feature>
<keyword evidence="4" id="KW-0804">Transcription</keyword>
<name>A0ABW7VEG6_STROI</name>
<dbReference type="SUPFAM" id="SSF53850">
    <property type="entry name" value="Periplasmic binding protein-like II"/>
    <property type="match status" value="2"/>
</dbReference>
<evidence type="ECO:0000259" key="6">
    <source>
        <dbReference type="PROSITE" id="PS50931"/>
    </source>
</evidence>
<proteinExistence type="inferred from homology"/>
<dbReference type="Proteomes" id="UP001611397">
    <property type="component" value="Unassembled WGS sequence"/>
</dbReference>
<evidence type="ECO:0000256" key="3">
    <source>
        <dbReference type="ARBA" id="ARBA00023125"/>
    </source>
</evidence>
<dbReference type="InterPro" id="IPR005119">
    <property type="entry name" value="LysR_subst-bd"/>
</dbReference>
<dbReference type="Pfam" id="PF03466">
    <property type="entry name" value="LysR_substrate"/>
    <property type="match status" value="2"/>
</dbReference>
<dbReference type="InterPro" id="IPR036390">
    <property type="entry name" value="WH_DNA-bd_sf"/>
</dbReference>
<dbReference type="PROSITE" id="PS50931">
    <property type="entry name" value="HTH_LYSR"/>
    <property type="match status" value="1"/>
</dbReference>
<keyword evidence="3" id="KW-0238">DNA-binding</keyword>
<evidence type="ECO:0000256" key="1">
    <source>
        <dbReference type="ARBA" id="ARBA00009437"/>
    </source>
</evidence>
<reference evidence="7 8" key="1">
    <citation type="submission" date="2024-10" db="EMBL/GenBank/DDBJ databases">
        <title>The Natural Products Discovery Center: Release of the First 8490 Sequenced Strains for Exploring Actinobacteria Biosynthetic Diversity.</title>
        <authorList>
            <person name="Kalkreuter E."/>
            <person name="Kautsar S.A."/>
            <person name="Yang D."/>
            <person name="Bader C.D."/>
            <person name="Teijaro C.N."/>
            <person name="Fluegel L."/>
            <person name="Davis C.M."/>
            <person name="Simpson J.R."/>
            <person name="Lauterbach L."/>
            <person name="Steele A.D."/>
            <person name="Gui C."/>
            <person name="Meng S."/>
            <person name="Li G."/>
            <person name="Viehrig K."/>
            <person name="Ye F."/>
            <person name="Su P."/>
            <person name="Kiefer A.F."/>
            <person name="Nichols A."/>
            <person name="Cepeda A.J."/>
            <person name="Yan W."/>
            <person name="Fan B."/>
            <person name="Jiang Y."/>
            <person name="Adhikari A."/>
            <person name="Zheng C.-J."/>
            <person name="Schuster L."/>
            <person name="Cowan T.M."/>
            <person name="Smanski M.J."/>
            <person name="Chevrette M.G."/>
            <person name="De Carvalho L.P.S."/>
            <person name="Shen B."/>
        </authorList>
    </citation>
    <scope>NUCLEOTIDE SEQUENCE [LARGE SCALE GENOMIC DNA]</scope>
    <source>
        <strain evidence="7 8">NPDC020295</strain>
    </source>
</reference>
<evidence type="ECO:0000256" key="4">
    <source>
        <dbReference type="ARBA" id="ARBA00023163"/>
    </source>
</evidence>
<keyword evidence="8" id="KW-1185">Reference proteome</keyword>
<dbReference type="InterPro" id="IPR036388">
    <property type="entry name" value="WH-like_DNA-bd_sf"/>
</dbReference>
<protein>
    <submittedName>
        <fullName evidence="7">LysR substrate-binding domain-containing protein</fullName>
    </submittedName>
</protein>
<evidence type="ECO:0000313" key="8">
    <source>
        <dbReference type="Proteomes" id="UP001611397"/>
    </source>
</evidence>
<dbReference type="Gene3D" id="1.10.10.10">
    <property type="entry name" value="Winged helix-like DNA-binding domain superfamily/Winged helix DNA-binding domain"/>
    <property type="match status" value="1"/>
</dbReference>
<organism evidence="7 8">
    <name type="scientific">Streptomyces olivaceoviridis</name>
    <name type="common">Streptomyces corchorusii</name>
    <dbReference type="NCBI Taxonomy" id="1921"/>
    <lineage>
        <taxon>Bacteria</taxon>
        <taxon>Bacillati</taxon>
        <taxon>Actinomycetota</taxon>
        <taxon>Actinomycetes</taxon>
        <taxon>Kitasatosporales</taxon>
        <taxon>Streptomycetaceae</taxon>
        <taxon>Streptomyces</taxon>
    </lineage>
</organism>
<accession>A0ABW7VEG6</accession>
<dbReference type="EMBL" id="JBIRWM010000016">
    <property type="protein sequence ID" value="MFI2159791.1"/>
    <property type="molecule type" value="Genomic_DNA"/>
</dbReference>
<dbReference type="SUPFAM" id="SSF46785">
    <property type="entry name" value="Winged helix' DNA-binding domain"/>
    <property type="match status" value="1"/>
</dbReference>
<dbReference type="PANTHER" id="PTHR30126:SF39">
    <property type="entry name" value="HTH-TYPE TRANSCRIPTIONAL REGULATOR CYSL"/>
    <property type="match status" value="1"/>
</dbReference>
<dbReference type="InterPro" id="IPR000847">
    <property type="entry name" value="LysR_HTH_N"/>
</dbReference>